<gene>
    <name evidence="2" type="ORF">BDN70DRAFT_109636</name>
</gene>
<evidence type="ECO:0000256" key="1">
    <source>
        <dbReference type="SAM" id="MobiDB-lite"/>
    </source>
</evidence>
<feature type="compositionally biased region" description="Polar residues" evidence="1">
    <location>
        <begin position="46"/>
        <end position="58"/>
    </location>
</feature>
<protein>
    <submittedName>
        <fullName evidence="2">Uncharacterized protein</fullName>
    </submittedName>
</protein>
<accession>A0A9P5YZN6</accession>
<comment type="caution">
    <text evidence="2">The sequence shown here is derived from an EMBL/GenBank/DDBJ whole genome shotgun (WGS) entry which is preliminary data.</text>
</comment>
<evidence type="ECO:0000313" key="3">
    <source>
        <dbReference type="Proteomes" id="UP000807469"/>
    </source>
</evidence>
<proteinExistence type="predicted"/>
<keyword evidence="3" id="KW-1185">Reference proteome</keyword>
<dbReference type="EMBL" id="MU155260">
    <property type="protein sequence ID" value="KAF9477464.1"/>
    <property type="molecule type" value="Genomic_DNA"/>
</dbReference>
<organism evidence="2 3">
    <name type="scientific">Pholiota conissans</name>
    <dbReference type="NCBI Taxonomy" id="109636"/>
    <lineage>
        <taxon>Eukaryota</taxon>
        <taxon>Fungi</taxon>
        <taxon>Dikarya</taxon>
        <taxon>Basidiomycota</taxon>
        <taxon>Agaricomycotina</taxon>
        <taxon>Agaricomycetes</taxon>
        <taxon>Agaricomycetidae</taxon>
        <taxon>Agaricales</taxon>
        <taxon>Agaricineae</taxon>
        <taxon>Strophariaceae</taxon>
        <taxon>Pholiota</taxon>
    </lineage>
</organism>
<dbReference type="Proteomes" id="UP000807469">
    <property type="component" value="Unassembled WGS sequence"/>
</dbReference>
<feature type="region of interest" description="Disordered" evidence="1">
    <location>
        <begin position="33"/>
        <end position="78"/>
    </location>
</feature>
<sequence length="189" mass="20967">MAHPSLKRLKAAVSVVFRCPAKLQPTILVPQAQHSPAPFSEPGTIENVSSRSPTLNSLSEEKSDMEAPQTKLSVQGPMTAHFPAPMSNAARSKSQREIEIKWLAVSYMMEECKDFKESILYVAKFTKESQGLPNVVDFTEKCGSFVFQFTEVYGTVLPASYSTISEFLMLVSLRFALLVAVPITRMFLV</sequence>
<reference evidence="2" key="1">
    <citation type="submission" date="2020-11" db="EMBL/GenBank/DDBJ databases">
        <authorList>
            <consortium name="DOE Joint Genome Institute"/>
            <person name="Ahrendt S."/>
            <person name="Riley R."/>
            <person name="Andreopoulos W."/>
            <person name="Labutti K."/>
            <person name="Pangilinan J."/>
            <person name="Ruiz-Duenas F.J."/>
            <person name="Barrasa J.M."/>
            <person name="Sanchez-Garcia M."/>
            <person name="Camarero S."/>
            <person name="Miyauchi S."/>
            <person name="Serrano A."/>
            <person name="Linde D."/>
            <person name="Babiker R."/>
            <person name="Drula E."/>
            <person name="Ayuso-Fernandez I."/>
            <person name="Pacheco R."/>
            <person name="Padilla G."/>
            <person name="Ferreira P."/>
            <person name="Barriuso J."/>
            <person name="Kellner H."/>
            <person name="Castanera R."/>
            <person name="Alfaro M."/>
            <person name="Ramirez L."/>
            <person name="Pisabarro A.G."/>
            <person name="Kuo A."/>
            <person name="Tritt A."/>
            <person name="Lipzen A."/>
            <person name="He G."/>
            <person name="Yan M."/>
            <person name="Ng V."/>
            <person name="Cullen D."/>
            <person name="Martin F."/>
            <person name="Rosso M.-N."/>
            <person name="Henrissat B."/>
            <person name="Hibbett D."/>
            <person name="Martinez A.T."/>
            <person name="Grigoriev I.V."/>
        </authorList>
    </citation>
    <scope>NUCLEOTIDE SEQUENCE</scope>
    <source>
        <strain evidence="2">CIRM-BRFM 674</strain>
    </source>
</reference>
<dbReference type="AlphaFoldDB" id="A0A9P5YZN6"/>
<evidence type="ECO:0000313" key="2">
    <source>
        <dbReference type="EMBL" id="KAF9477464.1"/>
    </source>
</evidence>
<name>A0A9P5YZN6_9AGAR</name>